<protein>
    <submittedName>
        <fullName evidence="1">ATP-dependent helicase/nuclease subunit A</fullName>
    </submittedName>
</protein>
<dbReference type="AlphaFoldDB" id="A0AAD9FD86"/>
<gene>
    <name evidence="1" type="ORF">KUDE01_004858</name>
</gene>
<keyword evidence="1" id="KW-0347">Helicase</keyword>
<evidence type="ECO:0000313" key="1">
    <source>
        <dbReference type="EMBL" id="KAK1901893.1"/>
    </source>
</evidence>
<evidence type="ECO:0000313" key="2">
    <source>
        <dbReference type="Proteomes" id="UP001228049"/>
    </source>
</evidence>
<keyword evidence="1" id="KW-0547">Nucleotide-binding</keyword>
<keyword evidence="2" id="KW-1185">Reference proteome</keyword>
<dbReference type="EMBL" id="JASDAP010000006">
    <property type="protein sequence ID" value="KAK1901893.1"/>
    <property type="molecule type" value="Genomic_DNA"/>
</dbReference>
<dbReference type="GO" id="GO:0004386">
    <property type="term" value="F:helicase activity"/>
    <property type="evidence" value="ECO:0007669"/>
    <property type="project" value="UniProtKB-KW"/>
</dbReference>
<dbReference type="Proteomes" id="UP001228049">
    <property type="component" value="Unassembled WGS sequence"/>
</dbReference>
<proteinExistence type="predicted"/>
<name>A0AAD9FD86_DISEL</name>
<keyword evidence="1" id="KW-0378">Hydrolase</keyword>
<organism evidence="1 2">
    <name type="scientific">Dissostichus eleginoides</name>
    <name type="common">Patagonian toothfish</name>
    <name type="synonym">Dissostichus amissus</name>
    <dbReference type="NCBI Taxonomy" id="100907"/>
    <lineage>
        <taxon>Eukaryota</taxon>
        <taxon>Metazoa</taxon>
        <taxon>Chordata</taxon>
        <taxon>Craniata</taxon>
        <taxon>Vertebrata</taxon>
        <taxon>Euteleostomi</taxon>
        <taxon>Actinopterygii</taxon>
        <taxon>Neopterygii</taxon>
        <taxon>Teleostei</taxon>
        <taxon>Neoteleostei</taxon>
        <taxon>Acanthomorphata</taxon>
        <taxon>Eupercaria</taxon>
        <taxon>Perciformes</taxon>
        <taxon>Notothenioidei</taxon>
        <taxon>Nototheniidae</taxon>
        <taxon>Dissostichus</taxon>
    </lineage>
</organism>
<keyword evidence="1" id="KW-0067">ATP-binding</keyword>
<accession>A0AAD9FD86</accession>
<comment type="caution">
    <text evidence="1">The sequence shown here is derived from an EMBL/GenBank/DDBJ whole genome shotgun (WGS) entry which is preliminary data.</text>
</comment>
<reference evidence="1" key="1">
    <citation type="submission" date="2023-04" db="EMBL/GenBank/DDBJ databases">
        <title>Chromosome-level genome of Chaenocephalus aceratus.</title>
        <authorList>
            <person name="Park H."/>
        </authorList>
    </citation>
    <scope>NUCLEOTIDE SEQUENCE</scope>
    <source>
        <strain evidence="1">DE</strain>
        <tissue evidence="1">Muscle</tissue>
    </source>
</reference>
<sequence length="130" mass="14737">MEPRFRKRDGILNLTDTLEATKVKKSNKDRLWSRPLSPEEVMDKARTAITQHRGDPSNRRHLLGFFQIRKTPSFAKTATKTGSHQPTYSTLAIGTVKNQRPSPMTNGGLCWSKEGMGKKERGCTLNHQML</sequence>